<dbReference type="Pfam" id="PF10433">
    <property type="entry name" value="Beta-prop_RSE1_1st"/>
    <property type="match status" value="1"/>
</dbReference>
<organism evidence="2 3">
    <name type="scientific">Emericellopsis cladophorae</name>
    <dbReference type="NCBI Taxonomy" id="2686198"/>
    <lineage>
        <taxon>Eukaryota</taxon>
        <taxon>Fungi</taxon>
        <taxon>Dikarya</taxon>
        <taxon>Ascomycota</taxon>
        <taxon>Pezizomycotina</taxon>
        <taxon>Sordariomycetes</taxon>
        <taxon>Hypocreomycetidae</taxon>
        <taxon>Hypocreales</taxon>
        <taxon>Bionectriaceae</taxon>
        <taxon>Emericellopsis</taxon>
    </lineage>
</organism>
<evidence type="ECO:0000313" key="2">
    <source>
        <dbReference type="EMBL" id="KAI6780435.1"/>
    </source>
</evidence>
<dbReference type="PANTHER" id="PTHR10644">
    <property type="entry name" value="DNA REPAIR/RNA PROCESSING CPSF FAMILY"/>
    <property type="match status" value="1"/>
</dbReference>
<dbReference type="RefSeq" id="XP_051361291.1">
    <property type="nucleotide sequence ID" value="XM_051507573.1"/>
</dbReference>
<gene>
    <name evidence="2" type="ORF">J7T54_007284</name>
</gene>
<dbReference type="Gene3D" id="2.130.10.10">
    <property type="entry name" value="YVTN repeat-like/Quinoprotein amine dehydrogenase"/>
    <property type="match status" value="2"/>
</dbReference>
<dbReference type="AlphaFoldDB" id="A0A9P9XZP3"/>
<protein>
    <recommendedName>
        <fullName evidence="1">RSE1/DDB1/CPSF1 first beta-propeller domain-containing protein</fullName>
    </recommendedName>
</protein>
<dbReference type="InterPro" id="IPR050358">
    <property type="entry name" value="RSE1/DDB1/CFT1"/>
</dbReference>
<evidence type="ECO:0000259" key="1">
    <source>
        <dbReference type="Pfam" id="PF10433"/>
    </source>
</evidence>
<proteinExistence type="predicted"/>
<dbReference type="GeneID" id="75833760"/>
<reference evidence="2" key="2">
    <citation type="submission" date="2022-07" db="EMBL/GenBank/DDBJ databases">
        <authorList>
            <person name="Goncalves M.F.M."/>
            <person name="Hilario S."/>
            <person name="Van De Peer Y."/>
            <person name="Esteves A.C."/>
            <person name="Alves A."/>
        </authorList>
    </citation>
    <scope>NUCLEOTIDE SEQUENCE</scope>
    <source>
        <strain evidence="2">MUM 19.33</strain>
    </source>
</reference>
<dbReference type="OrthoDB" id="20774at2759"/>
<reference evidence="2" key="1">
    <citation type="journal article" date="2021" name="J Fungi (Basel)">
        <title>Genomic and Metabolomic Analyses of the Marine Fungus Emericellopsis cladophorae: Insights into Saltwater Adaptability Mechanisms and Its Biosynthetic Potential.</title>
        <authorList>
            <person name="Goncalves M.F.M."/>
            <person name="Hilario S."/>
            <person name="Van de Peer Y."/>
            <person name="Esteves A.C."/>
            <person name="Alves A."/>
        </authorList>
    </citation>
    <scope>NUCLEOTIDE SEQUENCE</scope>
    <source>
        <strain evidence="2">MUM 19.33</strain>
    </source>
</reference>
<evidence type="ECO:0000313" key="3">
    <source>
        <dbReference type="Proteomes" id="UP001055219"/>
    </source>
</evidence>
<feature type="domain" description="RSE1/DDB1/CPSF1 first beta-propeller" evidence="1">
    <location>
        <begin position="58"/>
        <end position="458"/>
    </location>
</feature>
<name>A0A9P9XZP3_9HYPO</name>
<sequence length="853" mass="94067">MSLIRTNVLRNGQWVLEMVNSHDALDTSAEPCRPESIKTSTQSRCGLLSTTVFDSPNVNKILPVRLRSNKHNDIAFIGDHQIVICELQDASLTREICRYSNPYTRIRNAAVLGAYDERADEERAAVSSSIEEILGRDATSQCLPPQLLVLTFATGQVCLAMIEHGRKELSVCEIELPLDHTSDPYFGHYLSVDPRSEYIALSSFQGPLIVLKVNPWSVMNNEYSKTGHLSHAVDGVVMQPLHTVLDLQFLHPPKPHGTQTILLAIVSHRGRDVKHRPKFMTWDWDGATEYVRVFSDPQNLIPRAQMLKGPQGEIPLMVIPLLWGHVFCALYQDYLVLVQGPSPSASMELLDFPPHAPSDCHHGKNRPLWTDWSRPFRRKEYLENSSIDVIHLLREDGLLLQMEVDIRESPMLPVFHIEEFLGVSARCLCSDVVYGNSDLLFIGGESGQGGIWEIKPRGAPELKSRLPSWTPVVDVTSTTLATKWDAHNTSTPNSSQKQIKDRLFFASGRGKDGYNGVWALAALPDSTKLLYIPDQYDEILDETGSGASFDCSSRTFCAGQLPSGMIVQISEGFVSLVTGSQSSKHAFKDVLKAPHVVAQNGCFMTDLVAVSAQDEDGTALHILQIDQMHVAHKSSWRVGGDGELAKEQTIENGHESLESLTSIEWQRGISFIACEDRLVRLSTTSEPDEIGHCKDIVWPTNAGDLSLAAPPVHSVAVAFPPMTPASPLFLLAGGTKLYLADMESHAAPVPRVIPLSHTPTRIIYSHSWNCLVVALQTNEGIDLALVDPDTGLPISKPIGPDKEEGTLSSFDQPGDKILSLTEWVYEKDGQVFPYIAVGTAYARVAIVHASVVQ</sequence>
<comment type="caution">
    <text evidence="2">The sequence shown here is derived from an EMBL/GenBank/DDBJ whole genome shotgun (WGS) entry which is preliminary data.</text>
</comment>
<accession>A0A9P9XZP3</accession>
<dbReference type="InterPro" id="IPR018846">
    <property type="entry name" value="Beta-prop_RSE1/DDB1/CPSF1_1st"/>
</dbReference>
<dbReference type="EMBL" id="JAGIXG020000033">
    <property type="protein sequence ID" value="KAI6780435.1"/>
    <property type="molecule type" value="Genomic_DNA"/>
</dbReference>
<dbReference type="InterPro" id="IPR015943">
    <property type="entry name" value="WD40/YVTN_repeat-like_dom_sf"/>
</dbReference>
<dbReference type="Proteomes" id="UP001055219">
    <property type="component" value="Unassembled WGS sequence"/>
</dbReference>
<keyword evidence="3" id="KW-1185">Reference proteome</keyword>